<dbReference type="VEuPathDB" id="FungiDB:HpaG813745"/>
<reference evidence="2" key="1">
    <citation type="journal article" date="2010" name="Science">
        <title>Signatures of adaptation to obligate biotrophy in the Hyaloperonospora arabidopsidis genome.</title>
        <authorList>
            <person name="Baxter L."/>
            <person name="Tripathy S."/>
            <person name="Ishaque N."/>
            <person name="Boot N."/>
            <person name="Cabral A."/>
            <person name="Kemen E."/>
            <person name="Thines M."/>
            <person name="Ah-Fong A."/>
            <person name="Anderson R."/>
            <person name="Badejoko W."/>
            <person name="Bittner-Eddy P."/>
            <person name="Boore J.L."/>
            <person name="Chibucos M.C."/>
            <person name="Coates M."/>
            <person name="Dehal P."/>
            <person name="Delehaunty K."/>
            <person name="Dong S."/>
            <person name="Downton P."/>
            <person name="Dumas B."/>
            <person name="Fabro G."/>
            <person name="Fronick C."/>
            <person name="Fuerstenberg S.I."/>
            <person name="Fulton L."/>
            <person name="Gaulin E."/>
            <person name="Govers F."/>
            <person name="Hughes L."/>
            <person name="Humphray S."/>
            <person name="Jiang R.H."/>
            <person name="Judelson H."/>
            <person name="Kamoun S."/>
            <person name="Kyung K."/>
            <person name="Meijer H."/>
            <person name="Minx P."/>
            <person name="Morris P."/>
            <person name="Nelson J."/>
            <person name="Phuntumart V."/>
            <person name="Qutob D."/>
            <person name="Rehmany A."/>
            <person name="Rougon-Cardoso A."/>
            <person name="Ryden P."/>
            <person name="Torto-Alalibo T."/>
            <person name="Studholme D."/>
            <person name="Wang Y."/>
            <person name="Win J."/>
            <person name="Wood J."/>
            <person name="Clifton S.W."/>
            <person name="Rogers J."/>
            <person name="Van den Ackerveken G."/>
            <person name="Jones J.D."/>
            <person name="McDowell J.M."/>
            <person name="Beynon J."/>
            <person name="Tyler B.M."/>
        </authorList>
    </citation>
    <scope>NUCLEOTIDE SEQUENCE [LARGE SCALE GENOMIC DNA]</scope>
    <source>
        <strain evidence="2">Emoy2</strain>
    </source>
</reference>
<dbReference type="AlphaFoldDB" id="M4C3S7"/>
<keyword evidence="2" id="KW-1185">Reference proteome</keyword>
<organism evidence="1 2">
    <name type="scientific">Hyaloperonospora arabidopsidis (strain Emoy2)</name>
    <name type="common">Downy mildew agent</name>
    <name type="synonym">Peronospora arabidopsidis</name>
    <dbReference type="NCBI Taxonomy" id="559515"/>
    <lineage>
        <taxon>Eukaryota</taxon>
        <taxon>Sar</taxon>
        <taxon>Stramenopiles</taxon>
        <taxon>Oomycota</taxon>
        <taxon>Peronosporomycetes</taxon>
        <taxon>Peronosporales</taxon>
        <taxon>Peronosporaceae</taxon>
        <taxon>Hyaloperonospora</taxon>
    </lineage>
</organism>
<accession>M4C3S7</accession>
<evidence type="ECO:0000313" key="1">
    <source>
        <dbReference type="EnsemblProtists" id="HpaP813745"/>
    </source>
</evidence>
<dbReference type="HOGENOM" id="CLU_2138299_0_0_1"/>
<dbReference type="Proteomes" id="UP000011713">
    <property type="component" value="Unassembled WGS sequence"/>
</dbReference>
<name>M4C3S7_HYAAE</name>
<reference evidence="1" key="2">
    <citation type="submission" date="2015-06" db="UniProtKB">
        <authorList>
            <consortium name="EnsemblProtists"/>
        </authorList>
    </citation>
    <scope>IDENTIFICATION</scope>
    <source>
        <strain evidence="1">Emoy2</strain>
    </source>
</reference>
<dbReference type="EnsemblProtists" id="HpaT813745">
    <property type="protein sequence ID" value="HpaP813745"/>
    <property type="gene ID" value="HpaG813745"/>
</dbReference>
<proteinExistence type="predicted"/>
<sequence length="113" mass="13186">MSTVPLVMTRIRFVCQQHDLVHTIVLRQRCLSCYQISKHHTQLNRLVTGITGLYNVHSRSNKATTAQYHVDRLKFKNRSSLFVTYKRLGNFNEMFPFYILTNQVSKNLGLKGN</sequence>
<dbReference type="InParanoid" id="M4C3S7"/>
<evidence type="ECO:0000313" key="2">
    <source>
        <dbReference type="Proteomes" id="UP000011713"/>
    </source>
</evidence>
<dbReference type="EMBL" id="ABWE02002753">
    <property type="status" value="NOT_ANNOTATED_CDS"/>
    <property type="molecule type" value="Genomic_DNA"/>
</dbReference>
<protein>
    <submittedName>
        <fullName evidence="1">Uncharacterized protein</fullName>
    </submittedName>
</protein>